<dbReference type="InterPro" id="IPR008947">
    <property type="entry name" value="PLipase_C/P1_nuclease_dom_sf"/>
</dbReference>
<reference evidence="9 10" key="1">
    <citation type="submission" date="2019-10" db="EMBL/GenBank/DDBJ databases">
        <authorList>
            <person name="Palmer J.M."/>
        </authorList>
    </citation>
    <scope>NUCLEOTIDE SEQUENCE [LARGE SCALE GENOMIC DNA]</scope>
    <source>
        <strain evidence="9 10">TWF696</strain>
    </source>
</reference>
<dbReference type="EMBL" id="JAVHNQ010000006">
    <property type="protein sequence ID" value="KAK6344404.1"/>
    <property type="molecule type" value="Genomic_DNA"/>
</dbReference>
<organism evidence="9 10">
    <name type="scientific">Orbilia brochopaga</name>
    <dbReference type="NCBI Taxonomy" id="3140254"/>
    <lineage>
        <taxon>Eukaryota</taxon>
        <taxon>Fungi</taxon>
        <taxon>Dikarya</taxon>
        <taxon>Ascomycota</taxon>
        <taxon>Pezizomycotina</taxon>
        <taxon>Orbiliomycetes</taxon>
        <taxon>Orbiliales</taxon>
        <taxon>Orbiliaceae</taxon>
        <taxon>Orbilia</taxon>
    </lineage>
</organism>
<dbReference type="GO" id="GO:0004519">
    <property type="term" value="F:endonuclease activity"/>
    <property type="evidence" value="ECO:0007669"/>
    <property type="project" value="UniProtKB-KW"/>
</dbReference>
<evidence type="ECO:0000256" key="3">
    <source>
        <dbReference type="ARBA" id="ARBA00022723"/>
    </source>
</evidence>
<dbReference type="Gene3D" id="1.10.575.10">
    <property type="entry name" value="P1 Nuclease"/>
    <property type="match status" value="1"/>
</dbReference>
<keyword evidence="6" id="KW-1015">Disulfide bond</keyword>
<evidence type="ECO:0000256" key="7">
    <source>
        <dbReference type="ARBA" id="ARBA00023180"/>
    </source>
</evidence>
<feature type="chain" id="PRO_5043552856" evidence="8">
    <location>
        <begin position="20"/>
        <end position="292"/>
    </location>
</feature>
<dbReference type="Proteomes" id="UP001375240">
    <property type="component" value="Unassembled WGS sequence"/>
</dbReference>
<dbReference type="GO" id="GO:0046872">
    <property type="term" value="F:metal ion binding"/>
    <property type="evidence" value="ECO:0007669"/>
    <property type="project" value="UniProtKB-KW"/>
</dbReference>
<keyword evidence="7" id="KW-0325">Glycoprotein</keyword>
<evidence type="ECO:0000313" key="10">
    <source>
        <dbReference type="Proteomes" id="UP001375240"/>
    </source>
</evidence>
<dbReference type="Pfam" id="PF02265">
    <property type="entry name" value="S1-P1_nuclease"/>
    <property type="match status" value="1"/>
</dbReference>
<dbReference type="PANTHER" id="PTHR33146">
    <property type="entry name" value="ENDONUCLEASE 4"/>
    <property type="match status" value="1"/>
</dbReference>
<comment type="caution">
    <text evidence="9">The sequence shown here is derived from an EMBL/GenBank/DDBJ whole genome shotgun (WGS) entry which is preliminary data.</text>
</comment>
<keyword evidence="8" id="KW-0732">Signal</keyword>
<name>A0AAV9UMP3_9PEZI</name>
<keyword evidence="4" id="KW-0255">Endonuclease</keyword>
<evidence type="ECO:0000256" key="1">
    <source>
        <dbReference type="ARBA" id="ARBA00009547"/>
    </source>
</evidence>
<dbReference type="SUPFAM" id="SSF48537">
    <property type="entry name" value="Phospholipase C/P1 nuclease"/>
    <property type="match status" value="1"/>
</dbReference>
<keyword evidence="2" id="KW-0540">Nuclease</keyword>
<comment type="similarity">
    <text evidence="1">Belongs to the nuclease type I family.</text>
</comment>
<evidence type="ECO:0000256" key="6">
    <source>
        <dbReference type="ARBA" id="ARBA00023157"/>
    </source>
</evidence>
<sequence length="292" mass="31641">MKTSAFALSAAFFAPGAYSWGLVGHATVGYVAQHYLDGAAKIMTSHLLNGEPLANVASWADTFRYTKDGQFSAPLHYIDAHDDVPKKCGVKLDRDCGPEGCIVTAIANYTTRMLDDKLSKEERGDALKFIIHFLGDISQPLHTENLDVGGNTITVKWGTEGAASKTNLHSVWDRNIVETLAEGTTLAAAESLSKGIIEDLENGIYKDLKDGWTSCGSIKRGTGCPKAWAQDSNKYVCSNVLPNGADVLRDQDVSGEYYTANAPIARQQLAKGGYRLGKWLNSIAKAEQLKNH</sequence>
<gene>
    <name evidence="9" type="ORF">TWF696_008040</name>
</gene>
<feature type="signal peptide" evidence="8">
    <location>
        <begin position="1"/>
        <end position="19"/>
    </location>
</feature>
<evidence type="ECO:0000256" key="2">
    <source>
        <dbReference type="ARBA" id="ARBA00022722"/>
    </source>
</evidence>
<evidence type="ECO:0000256" key="8">
    <source>
        <dbReference type="SAM" id="SignalP"/>
    </source>
</evidence>
<dbReference type="GO" id="GO:0006308">
    <property type="term" value="P:DNA catabolic process"/>
    <property type="evidence" value="ECO:0007669"/>
    <property type="project" value="InterPro"/>
</dbReference>
<keyword evidence="10" id="KW-1185">Reference proteome</keyword>
<evidence type="ECO:0000256" key="5">
    <source>
        <dbReference type="ARBA" id="ARBA00022801"/>
    </source>
</evidence>
<dbReference type="AlphaFoldDB" id="A0AAV9UMP3"/>
<evidence type="ECO:0000256" key="4">
    <source>
        <dbReference type="ARBA" id="ARBA00022759"/>
    </source>
</evidence>
<dbReference type="PANTHER" id="PTHR33146:SF26">
    <property type="entry name" value="ENDONUCLEASE 4"/>
    <property type="match status" value="1"/>
</dbReference>
<keyword evidence="3" id="KW-0479">Metal-binding</keyword>
<dbReference type="CDD" id="cd11010">
    <property type="entry name" value="S1-P1_nuclease"/>
    <property type="match status" value="1"/>
</dbReference>
<dbReference type="InterPro" id="IPR003154">
    <property type="entry name" value="S1/P1nuclease"/>
</dbReference>
<evidence type="ECO:0000313" key="9">
    <source>
        <dbReference type="EMBL" id="KAK6344404.1"/>
    </source>
</evidence>
<keyword evidence="5" id="KW-0378">Hydrolase</keyword>
<dbReference type="GO" id="GO:0016788">
    <property type="term" value="F:hydrolase activity, acting on ester bonds"/>
    <property type="evidence" value="ECO:0007669"/>
    <property type="project" value="InterPro"/>
</dbReference>
<protein>
    <submittedName>
        <fullName evidence="9">Uncharacterized protein</fullName>
    </submittedName>
</protein>
<accession>A0AAV9UMP3</accession>
<dbReference type="GO" id="GO:0003676">
    <property type="term" value="F:nucleic acid binding"/>
    <property type="evidence" value="ECO:0007669"/>
    <property type="project" value="InterPro"/>
</dbReference>
<proteinExistence type="inferred from homology"/>